<dbReference type="SUPFAM" id="SSF53756">
    <property type="entry name" value="UDP-Glycosyltransferase/glycogen phosphorylase"/>
    <property type="match status" value="1"/>
</dbReference>
<name>A0A3M6Q3H2_9BURK</name>
<accession>A0A3M6Q3H2</accession>
<dbReference type="Proteomes" id="UP000267521">
    <property type="component" value="Unassembled WGS sequence"/>
</dbReference>
<dbReference type="InterPro" id="IPR028098">
    <property type="entry name" value="Glyco_trans_4-like_N"/>
</dbReference>
<evidence type="ECO:0000259" key="2">
    <source>
        <dbReference type="Pfam" id="PF00534"/>
    </source>
</evidence>
<sequence length="704" mass="77311">MPAQPEAPPGCAGPADLHAAPPAPSASPLAAPIAAPIAAPDARPLRILHIGKFYPPDRGGIETYLADLITQQRASGMDARALVHGQPQPGDPYWLQRLPVHIRLIFTPISLGFARAIRHSLKTFQPDVLHLHMPNVAVFWLLALGRRARRVPWVVHWHSDVTFTREQTALALAYRLYRPLEHKILAQAHFIIATSPPYLQASATLRPWLDKCVAIPLGLQAQAPQAPIDATADAADAASDPSWSANRLRIVSIGRLTYYKGFETLVRAVANLPHAQLRIVGEGDLRAPLQALIDDLRRQGQPADVQLLGSVDEPRKHALLAQCDVFALASRERTEAFGLALVEAMQFGKPCVVSDLHGSGMPWLIRQSGAGLCVPMDDVPAWQQALERLRADPPARQRLGQAGRVAAQQLFSIGANSRHVHTLYSSLTPEVPERRPARRTLALVLPLRHLPAPAELDALATHLSRIASGAPGRHATLVLVNEATHERPAMQRLSQWALQWRAQTDTARTAPTCSAVAIHTPYSANRLGALQTGMRWALRQGHEQLLHIPAELAWDRNAWPALDAAIAALLQRAAPPSPAAAPEALLAIPADQHRRARRWALAPYFSRSVQLYQRSAMQKVHHMRLSLLDQPEMGLLLMARQAGLDLHTLPLPELAQRPRPSLLARLRFALSASLMYLAKRRRRSPSPHPATPSPLSQENQSKEN</sequence>
<dbReference type="PANTHER" id="PTHR45947">
    <property type="entry name" value="SULFOQUINOVOSYL TRANSFERASE SQD2"/>
    <property type="match status" value="1"/>
</dbReference>
<keyword evidence="4" id="KW-0808">Transferase</keyword>
<dbReference type="Gene3D" id="3.40.50.2000">
    <property type="entry name" value="Glycogen Phosphorylase B"/>
    <property type="match status" value="2"/>
</dbReference>
<gene>
    <name evidence="4" type="ORF">EBQ26_08785</name>
</gene>
<dbReference type="RefSeq" id="WP_122238648.1">
    <property type="nucleotide sequence ID" value="NZ_RDQM01000010.1"/>
</dbReference>
<protein>
    <submittedName>
        <fullName evidence="4">Glycosyltransferase</fullName>
    </submittedName>
</protein>
<feature type="domain" description="Glycosyltransferase subfamily 4-like N-terminal" evidence="3">
    <location>
        <begin position="59"/>
        <end position="218"/>
    </location>
</feature>
<evidence type="ECO:0000256" key="1">
    <source>
        <dbReference type="SAM" id="MobiDB-lite"/>
    </source>
</evidence>
<dbReference type="InterPro" id="IPR001296">
    <property type="entry name" value="Glyco_trans_1"/>
</dbReference>
<dbReference type="InterPro" id="IPR050194">
    <property type="entry name" value="Glycosyltransferase_grp1"/>
</dbReference>
<dbReference type="Pfam" id="PF00534">
    <property type="entry name" value="Glycos_transf_1"/>
    <property type="match status" value="1"/>
</dbReference>
<evidence type="ECO:0000313" key="5">
    <source>
        <dbReference type="Proteomes" id="UP000267521"/>
    </source>
</evidence>
<evidence type="ECO:0000259" key="3">
    <source>
        <dbReference type="Pfam" id="PF13579"/>
    </source>
</evidence>
<feature type="region of interest" description="Disordered" evidence="1">
    <location>
        <begin position="680"/>
        <end position="704"/>
    </location>
</feature>
<comment type="caution">
    <text evidence="4">The sequence shown here is derived from an EMBL/GenBank/DDBJ whole genome shotgun (WGS) entry which is preliminary data.</text>
</comment>
<feature type="compositionally biased region" description="Polar residues" evidence="1">
    <location>
        <begin position="693"/>
        <end position="704"/>
    </location>
</feature>
<feature type="domain" description="Glycosyl transferase family 1" evidence="2">
    <location>
        <begin position="246"/>
        <end position="404"/>
    </location>
</feature>
<proteinExistence type="predicted"/>
<dbReference type="AlphaFoldDB" id="A0A3M6Q3H2"/>
<reference evidence="4 5" key="1">
    <citation type="submission" date="2018-10" db="EMBL/GenBank/DDBJ databases">
        <title>Comamonadaceae CDC group NO-1 genome sequencing and assembly.</title>
        <authorList>
            <person name="Bernier A.-M."/>
            <person name="Bernard K."/>
        </authorList>
    </citation>
    <scope>NUCLEOTIDE SEQUENCE [LARGE SCALE GENOMIC DNA]</scope>
    <source>
        <strain evidence="4 5">NML970147</strain>
    </source>
</reference>
<evidence type="ECO:0000313" key="4">
    <source>
        <dbReference type="EMBL" id="RMW96908.1"/>
    </source>
</evidence>
<organism evidence="4 5">
    <name type="scientific">Allofranklinella schreckenbergeri</name>
    <dbReference type="NCBI Taxonomy" id="1076744"/>
    <lineage>
        <taxon>Bacteria</taxon>
        <taxon>Pseudomonadati</taxon>
        <taxon>Pseudomonadota</taxon>
        <taxon>Betaproteobacteria</taxon>
        <taxon>Burkholderiales</taxon>
        <taxon>Comamonadaceae</taxon>
        <taxon>Allofranklinella</taxon>
    </lineage>
</organism>
<dbReference type="PANTHER" id="PTHR45947:SF3">
    <property type="entry name" value="SULFOQUINOVOSYL TRANSFERASE SQD2"/>
    <property type="match status" value="1"/>
</dbReference>
<dbReference type="GO" id="GO:0016757">
    <property type="term" value="F:glycosyltransferase activity"/>
    <property type="evidence" value="ECO:0007669"/>
    <property type="project" value="InterPro"/>
</dbReference>
<feature type="region of interest" description="Disordered" evidence="1">
    <location>
        <begin position="1"/>
        <end position="24"/>
    </location>
</feature>
<dbReference type="EMBL" id="RDQM01000010">
    <property type="protein sequence ID" value="RMW96908.1"/>
    <property type="molecule type" value="Genomic_DNA"/>
</dbReference>
<feature type="compositionally biased region" description="Low complexity" evidence="1">
    <location>
        <begin position="14"/>
        <end position="24"/>
    </location>
</feature>
<dbReference type="Pfam" id="PF13579">
    <property type="entry name" value="Glyco_trans_4_4"/>
    <property type="match status" value="1"/>
</dbReference>